<accession>A0A0J1IQU7</accession>
<feature type="transmembrane region" description="Helical" evidence="1">
    <location>
        <begin position="45"/>
        <end position="64"/>
    </location>
</feature>
<comment type="caution">
    <text evidence="2">The sequence shown here is derived from an EMBL/GenBank/DDBJ whole genome shotgun (WGS) entry which is preliminary data.</text>
</comment>
<dbReference type="RefSeq" id="WP_047808907.1">
    <property type="nucleotide sequence ID" value="NZ_LDZY01000003.1"/>
</dbReference>
<dbReference type="PATRIC" id="fig|476652.3.peg.1025"/>
<dbReference type="STRING" id="476652.DEAC_c09950"/>
<dbReference type="InterPro" id="IPR032820">
    <property type="entry name" value="ATPase_put"/>
</dbReference>
<keyword evidence="1" id="KW-0472">Membrane</keyword>
<keyword evidence="3" id="KW-1185">Reference proteome</keyword>
<dbReference type="Proteomes" id="UP000036356">
    <property type="component" value="Unassembled WGS sequence"/>
</dbReference>
<gene>
    <name evidence="2" type="ORF">DEAC_c09950</name>
</gene>
<protein>
    <submittedName>
        <fullName evidence="2">Putative F0F1-ATPase subunit</fullName>
    </submittedName>
</protein>
<reference evidence="2 3" key="1">
    <citation type="submission" date="2015-06" db="EMBL/GenBank/DDBJ databases">
        <title>Draft genome of the moderately acidophilic sulfate reducer Candidatus Desulfosporosinus acididurans strain M1.</title>
        <authorList>
            <person name="Poehlein A."/>
            <person name="Petzsch P."/>
            <person name="Johnson B.D."/>
            <person name="Schloemann M."/>
            <person name="Daniel R."/>
            <person name="Muehling M."/>
        </authorList>
    </citation>
    <scope>NUCLEOTIDE SEQUENCE [LARGE SCALE GENOMIC DNA]</scope>
    <source>
        <strain evidence="2 3">M1</strain>
    </source>
</reference>
<name>A0A0J1IQU7_9FIRM</name>
<sequence length="74" mass="7963">MASSLKGWQKALAIGSSIASILAGLVGGGFFWGRYLDARWGTQPLFTIGLMLVGLVFGASYLIITLKEWIADEK</sequence>
<dbReference type="Pfam" id="PF09527">
    <property type="entry name" value="ATPase_gene1"/>
    <property type="match status" value="1"/>
</dbReference>
<dbReference type="EMBL" id="LDZY01000003">
    <property type="protein sequence ID" value="KLU67061.1"/>
    <property type="molecule type" value="Genomic_DNA"/>
</dbReference>
<evidence type="ECO:0000313" key="2">
    <source>
        <dbReference type="EMBL" id="KLU67061.1"/>
    </source>
</evidence>
<keyword evidence="1" id="KW-0812">Transmembrane</keyword>
<proteinExistence type="predicted"/>
<dbReference type="AlphaFoldDB" id="A0A0J1IQU7"/>
<keyword evidence="1" id="KW-1133">Transmembrane helix</keyword>
<evidence type="ECO:0000256" key="1">
    <source>
        <dbReference type="SAM" id="Phobius"/>
    </source>
</evidence>
<organism evidence="2 3">
    <name type="scientific">Desulfosporosinus acididurans</name>
    <dbReference type="NCBI Taxonomy" id="476652"/>
    <lineage>
        <taxon>Bacteria</taxon>
        <taxon>Bacillati</taxon>
        <taxon>Bacillota</taxon>
        <taxon>Clostridia</taxon>
        <taxon>Eubacteriales</taxon>
        <taxon>Desulfitobacteriaceae</taxon>
        <taxon>Desulfosporosinus</taxon>
    </lineage>
</organism>
<feature type="transmembrane region" description="Helical" evidence="1">
    <location>
        <begin position="12"/>
        <end position="33"/>
    </location>
</feature>
<evidence type="ECO:0000313" key="3">
    <source>
        <dbReference type="Proteomes" id="UP000036356"/>
    </source>
</evidence>